<feature type="compositionally biased region" description="Low complexity" evidence="1">
    <location>
        <begin position="32"/>
        <end position="46"/>
    </location>
</feature>
<protein>
    <submittedName>
        <fullName evidence="2">Uncharacterized protein</fullName>
    </submittedName>
</protein>
<evidence type="ECO:0000256" key="1">
    <source>
        <dbReference type="SAM" id="MobiDB-lite"/>
    </source>
</evidence>
<reference evidence="2 3" key="1">
    <citation type="submission" date="2021-02" db="EMBL/GenBank/DDBJ databases">
        <title>Niveibacterium changnyeongensis HC41.</title>
        <authorList>
            <person name="Kang M."/>
        </authorList>
    </citation>
    <scope>NUCLEOTIDE SEQUENCE [LARGE SCALE GENOMIC DNA]</scope>
    <source>
        <strain evidence="2 3">HC41</strain>
    </source>
</reference>
<dbReference type="EMBL" id="CP071060">
    <property type="protein sequence ID" value="QSI76287.1"/>
    <property type="molecule type" value="Genomic_DNA"/>
</dbReference>
<organism evidence="2 3">
    <name type="scientific">Niveibacterium microcysteis</name>
    <dbReference type="NCBI Taxonomy" id="2811415"/>
    <lineage>
        <taxon>Bacteria</taxon>
        <taxon>Pseudomonadati</taxon>
        <taxon>Pseudomonadota</taxon>
        <taxon>Betaproteobacteria</taxon>
        <taxon>Rhodocyclales</taxon>
        <taxon>Rhodocyclaceae</taxon>
        <taxon>Niveibacterium</taxon>
    </lineage>
</organism>
<name>A0ABX7M3E9_9RHOO</name>
<dbReference type="Proteomes" id="UP000663570">
    <property type="component" value="Chromosome"/>
</dbReference>
<keyword evidence="3" id="KW-1185">Reference proteome</keyword>
<dbReference type="RefSeq" id="WP_172203191.1">
    <property type="nucleotide sequence ID" value="NZ_CP071060.1"/>
</dbReference>
<sequence>MIKLFSVTALLAISLLGWMDSRGYGLFDERGTSSSARSSGGRLYHK</sequence>
<evidence type="ECO:0000313" key="2">
    <source>
        <dbReference type="EMBL" id="QSI76287.1"/>
    </source>
</evidence>
<gene>
    <name evidence="2" type="ORF">JY500_17730</name>
</gene>
<accession>A0ABX7M3E9</accession>
<proteinExistence type="predicted"/>
<feature type="region of interest" description="Disordered" evidence="1">
    <location>
        <begin position="27"/>
        <end position="46"/>
    </location>
</feature>
<evidence type="ECO:0000313" key="3">
    <source>
        <dbReference type="Proteomes" id="UP000663570"/>
    </source>
</evidence>